<dbReference type="Proteomes" id="UP000005519">
    <property type="component" value="Unassembled WGS sequence"/>
</dbReference>
<keyword evidence="3 5" id="KW-1133">Transmembrane helix</keyword>
<feature type="transmembrane region" description="Helical" evidence="5">
    <location>
        <begin position="346"/>
        <end position="367"/>
    </location>
</feature>
<dbReference type="STRING" id="667128.HMPREF0621_1470"/>
<dbReference type="PANTHER" id="PTHR43424">
    <property type="entry name" value="LOCUS PUTATIVE PROTEIN 1-RELATED"/>
    <property type="match status" value="1"/>
</dbReference>
<dbReference type="InterPro" id="IPR052556">
    <property type="entry name" value="PolySynth_Transporter"/>
</dbReference>
<reference evidence="6 7" key="1">
    <citation type="submission" date="2009-10" db="EMBL/GenBank/DDBJ databases">
        <authorList>
            <person name="Muzny D."/>
            <person name="Qin X."/>
            <person name="Deng J."/>
            <person name="Jiang H."/>
            <person name="Liu Y."/>
            <person name="Qu J."/>
            <person name="Song X.-Z."/>
            <person name="Zhang L."/>
            <person name="Thornton R."/>
            <person name="Coyle M."/>
            <person name="Francisco L."/>
            <person name="Jackson L."/>
            <person name="Javaid M."/>
            <person name="Korchina V."/>
            <person name="Kovar C."/>
            <person name="Mata R."/>
            <person name="Mathew T."/>
            <person name="Ngo R."/>
            <person name="Nguyen L."/>
            <person name="Nguyen N."/>
            <person name="Okwuonu G."/>
            <person name="Ongeri F."/>
            <person name="Pham C."/>
            <person name="Simmons D."/>
            <person name="Wilczek-Boney K."/>
            <person name="Hale W."/>
            <person name="Jakkamsetti A."/>
            <person name="Pham P."/>
            <person name="Ruth R."/>
            <person name="San Lucas F."/>
            <person name="Warren J."/>
            <person name="Zhang J."/>
            <person name="Zhao Z."/>
            <person name="Zhou C."/>
            <person name="Zhu D."/>
            <person name="Lee S."/>
            <person name="Bess C."/>
            <person name="Blankenburg K."/>
            <person name="Forbes L."/>
            <person name="Fu Q."/>
            <person name="Gubbala S."/>
            <person name="Hirani K."/>
            <person name="Jayaseelan J.C."/>
            <person name="Lara F."/>
            <person name="Munidasa M."/>
            <person name="Palculict T."/>
            <person name="Patil S."/>
            <person name="Pu L.-L."/>
            <person name="Saada N."/>
            <person name="Tang L."/>
            <person name="Weissenberger G."/>
            <person name="Zhu Y."/>
            <person name="Hemphill L."/>
            <person name="Shang Y."/>
            <person name="Youmans B."/>
            <person name="Ayvaz T."/>
            <person name="Ross M."/>
            <person name="Santibanez J."/>
            <person name="Aqrawi P."/>
            <person name="Gross S."/>
            <person name="Joshi V."/>
            <person name="Fowler G."/>
            <person name="Nazareth L."/>
            <person name="Reid J."/>
            <person name="Worley K."/>
            <person name="Petrosino J."/>
            <person name="Highlander S."/>
            <person name="Gibbs R."/>
        </authorList>
    </citation>
    <scope>NUCLEOTIDE SEQUENCE [LARGE SCALE GENOMIC DNA]</scope>
    <source>
        <strain evidence="6 7">ATCC 43325</strain>
    </source>
</reference>
<keyword evidence="4 5" id="KW-0472">Membrane</keyword>
<feature type="transmembrane region" description="Helical" evidence="5">
    <location>
        <begin position="265"/>
        <end position="287"/>
    </location>
</feature>
<dbReference type="AlphaFoldDB" id="C9PR46"/>
<evidence type="ECO:0000313" key="7">
    <source>
        <dbReference type="Proteomes" id="UP000005519"/>
    </source>
</evidence>
<evidence type="ECO:0000256" key="4">
    <source>
        <dbReference type="ARBA" id="ARBA00023136"/>
    </source>
</evidence>
<comment type="caution">
    <text evidence="6">The sequence shown here is derived from an EMBL/GenBank/DDBJ whole genome shotgun (WGS) entry which is preliminary data.</text>
</comment>
<dbReference type="EMBL" id="ACZR01000014">
    <property type="protein sequence ID" value="EEX49947.1"/>
    <property type="molecule type" value="Genomic_DNA"/>
</dbReference>
<feature type="transmembrane region" description="Helical" evidence="5">
    <location>
        <begin position="225"/>
        <end position="245"/>
    </location>
</feature>
<evidence type="ECO:0000256" key="3">
    <source>
        <dbReference type="ARBA" id="ARBA00022989"/>
    </source>
</evidence>
<feature type="transmembrane region" description="Helical" evidence="5">
    <location>
        <begin position="374"/>
        <end position="394"/>
    </location>
</feature>
<feature type="transmembrane region" description="Helical" evidence="5">
    <location>
        <begin position="100"/>
        <end position="123"/>
    </location>
</feature>
<feature type="transmembrane region" description="Helical" evidence="5">
    <location>
        <begin position="308"/>
        <end position="326"/>
    </location>
</feature>
<dbReference type="CDD" id="cd13128">
    <property type="entry name" value="MATE_Wzx_like"/>
    <property type="match status" value="1"/>
</dbReference>
<name>C9PR46_9PAST</name>
<dbReference type="PANTHER" id="PTHR43424:SF1">
    <property type="entry name" value="LOCUS PUTATIVE PROTEIN 1-RELATED"/>
    <property type="match status" value="1"/>
</dbReference>
<keyword evidence="2 5" id="KW-0812">Transmembrane</keyword>
<dbReference type="HOGENOM" id="CLU_022017_7_0_6"/>
<feature type="transmembrane region" description="Helical" evidence="5">
    <location>
        <begin position="129"/>
        <end position="149"/>
    </location>
</feature>
<gene>
    <name evidence="6" type="ORF">HMPREF0621_1470</name>
</gene>
<sequence>MSIFKKRLLLKWQVNEILSSRDVTKQMKVIKDSAIYLFSELFSKVIPFLLLPYLSRKLGAEGFGELSYFQTYLALFLIIIGLSQEGAIARYFYFYGKRSLNLVVSTGYAFSLFMAGIILVFCAIFRSEIMAYLAISAIFQSFLNVQLSVRQCQKQAVAYSVIQFLLSAASTILTVVLLEVYETDLVEKRILAILFGNLIAFVIAYLLYSRKTRIKFFKLAQYKSALWYLCGFGFPLIFHNVSLFLRGQLDRIFIYHQFSEAELGLYAMGAQLAAILMIAIQAVNRATVPYFFEAFKQQKINIKHIHRWAWYSLLFVPIPSLVMWVIPEAVVVWLLGEQFVGTKYYIILFLVATTLAVPYIILVNYLFYYGKNKLISICSVLSTVIYAISLVALMFTKIEYVPYASIIGAFMILPVLYIMTARVGKTL</sequence>
<organism evidence="6 7">
    <name type="scientific">Pasteurella dagmatis ATCC 43325</name>
    <dbReference type="NCBI Taxonomy" id="667128"/>
    <lineage>
        <taxon>Bacteria</taxon>
        <taxon>Pseudomonadati</taxon>
        <taxon>Pseudomonadota</taxon>
        <taxon>Gammaproteobacteria</taxon>
        <taxon>Pasteurellales</taxon>
        <taxon>Pasteurellaceae</taxon>
        <taxon>Pasteurella</taxon>
    </lineage>
</organism>
<comment type="subcellular location">
    <subcellularLocation>
        <location evidence="1">Membrane</location>
        <topology evidence="1">Multi-pass membrane protein</topology>
    </subcellularLocation>
</comment>
<accession>C9PR46</accession>
<feature type="transmembrane region" description="Helical" evidence="5">
    <location>
        <begin position="74"/>
        <end position="93"/>
    </location>
</feature>
<feature type="transmembrane region" description="Helical" evidence="5">
    <location>
        <begin position="400"/>
        <end position="419"/>
    </location>
</feature>
<evidence type="ECO:0000256" key="1">
    <source>
        <dbReference type="ARBA" id="ARBA00004141"/>
    </source>
</evidence>
<feature type="transmembrane region" description="Helical" evidence="5">
    <location>
        <begin position="156"/>
        <end position="178"/>
    </location>
</feature>
<evidence type="ECO:0000313" key="6">
    <source>
        <dbReference type="EMBL" id="EEX49947.1"/>
    </source>
</evidence>
<proteinExistence type="predicted"/>
<dbReference type="InterPro" id="IPR002797">
    <property type="entry name" value="Polysacc_synth"/>
</dbReference>
<protein>
    <submittedName>
        <fullName evidence="6">Polysaccharide biosynthesis protein</fullName>
    </submittedName>
</protein>
<feature type="transmembrane region" description="Helical" evidence="5">
    <location>
        <begin position="190"/>
        <end position="209"/>
    </location>
</feature>
<evidence type="ECO:0000256" key="5">
    <source>
        <dbReference type="SAM" id="Phobius"/>
    </source>
</evidence>
<dbReference type="GO" id="GO:0016020">
    <property type="term" value="C:membrane"/>
    <property type="evidence" value="ECO:0007669"/>
    <property type="project" value="UniProtKB-SubCell"/>
</dbReference>
<feature type="transmembrane region" description="Helical" evidence="5">
    <location>
        <begin position="34"/>
        <end position="54"/>
    </location>
</feature>
<dbReference type="Pfam" id="PF01943">
    <property type="entry name" value="Polysacc_synt"/>
    <property type="match status" value="1"/>
</dbReference>
<keyword evidence="7" id="KW-1185">Reference proteome</keyword>
<evidence type="ECO:0000256" key="2">
    <source>
        <dbReference type="ARBA" id="ARBA00022692"/>
    </source>
</evidence>